<accession>A0AAE7KLC1</accession>
<sequence>MEIIFITNKIKNIESIVVNYVNEYKNFNIKNLNIETLKKIKIRINKNQFYLENICIIKIINEKTFLLEFNKVEFLKEIMKNNSLINYGFKITKIKNSIELKIPNLSVEFRNKILNILKNEYLINKEKIENYRKKFLSEIKNYYKSKEDIILAEKFFLKELFLIKKKFQSIFNNFSNKILNE</sequence>
<evidence type="ECO:0000313" key="2">
    <source>
        <dbReference type="EMBL" id="QLK13994.1"/>
    </source>
</evidence>
<dbReference type="EMBL" id="CP041245">
    <property type="protein sequence ID" value="QLK13994.1"/>
    <property type="molecule type" value="Genomic_DNA"/>
</dbReference>
<dbReference type="RefSeq" id="WP_180806757.1">
    <property type="nucleotide sequence ID" value="NZ_CP041245.1"/>
</dbReference>
<evidence type="ECO:0000313" key="3">
    <source>
        <dbReference type="Proteomes" id="UP000510930"/>
    </source>
</evidence>
<protein>
    <submittedName>
        <fullName evidence="2">Ribosome recycling factor</fullName>
    </submittedName>
</protein>
<name>A0AAE7KLC1_CARRU</name>
<dbReference type="SUPFAM" id="SSF55194">
    <property type="entry name" value="Ribosome recycling factor, RRF"/>
    <property type="match status" value="1"/>
</dbReference>
<dbReference type="Pfam" id="PF01765">
    <property type="entry name" value="RRF"/>
    <property type="match status" value="1"/>
</dbReference>
<dbReference type="Proteomes" id="UP000510930">
    <property type="component" value="Chromosome"/>
</dbReference>
<reference evidence="2 3" key="1">
    <citation type="submission" date="2019-06" db="EMBL/GenBank/DDBJ databases">
        <authorList>
            <person name="Petrone J.R."/>
            <person name="Munoz-Beristain A."/>
            <person name="Russell J.T."/>
            <person name="Rios-Glusberger P."/>
            <person name="Triplett E.W."/>
        </authorList>
    </citation>
    <scope>NUCLEOTIDE SEQUENCE [LARGE SCALE GENOMIC DNA]</scope>
    <source>
        <strain evidence="2">JRPAMB4</strain>
    </source>
</reference>
<evidence type="ECO:0000259" key="1">
    <source>
        <dbReference type="Pfam" id="PF01765"/>
    </source>
</evidence>
<feature type="domain" description="Ribosome recycling factor" evidence="1">
    <location>
        <begin position="22"/>
        <end position="149"/>
    </location>
</feature>
<dbReference type="InterPro" id="IPR023584">
    <property type="entry name" value="Ribosome_recyc_fac_dom"/>
</dbReference>
<proteinExistence type="predicted"/>
<dbReference type="Gene3D" id="3.30.1360.40">
    <property type="match status" value="1"/>
</dbReference>
<organism evidence="2 3">
    <name type="scientific">Carsonella ruddii</name>
    <dbReference type="NCBI Taxonomy" id="114186"/>
    <lineage>
        <taxon>Bacteria</taxon>
        <taxon>Pseudomonadati</taxon>
        <taxon>Pseudomonadota</taxon>
        <taxon>Gammaproteobacteria</taxon>
        <taxon>Oceanospirillales</taxon>
        <taxon>Halomonadaceae</taxon>
        <taxon>Zymobacter group</taxon>
        <taxon>Candidatus Carsonella</taxon>
    </lineage>
</organism>
<dbReference type="InterPro" id="IPR036191">
    <property type="entry name" value="RRF_sf"/>
</dbReference>
<dbReference type="AlphaFoldDB" id="A0AAE7KLC1"/>
<gene>
    <name evidence="2" type="ORF">FK493_00110</name>
</gene>
<dbReference type="Gene3D" id="1.10.132.20">
    <property type="entry name" value="Ribosome-recycling factor"/>
    <property type="match status" value="1"/>
</dbReference>